<dbReference type="Proteomes" id="UP000307943">
    <property type="component" value="Unassembled WGS sequence"/>
</dbReference>
<dbReference type="EMBL" id="VDCQ01000037">
    <property type="protein sequence ID" value="TNJ63816.1"/>
    <property type="molecule type" value="Genomic_DNA"/>
</dbReference>
<dbReference type="GO" id="GO:0016747">
    <property type="term" value="F:acyltransferase activity, transferring groups other than amino-acyl groups"/>
    <property type="evidence" value="ECO:0007669"/>
    <property type="project" value="InterPro"/>
</dbReference>
<evidence type="ECO:0000313" key="5">
    <source>
        <dbReference type="Proteomes" id="UP000307943"/>
    </source>
</evidence>
<dbReference type="SUPFAM" id="SSF55729">
    <property type="entry name" value="Acyl-CoA N-acyltransferases (Nat)"/>
    <property type="match status" value="1"/>
</dbReference>
<organism evidence="4 5">
    <name type="scientific">Paenibacillus hemerocallicola</name>
    <dbReference type="NCBI Taxonomy" id="1172614"/>
    <lineage>
        <taxon>Bacteria</taxon>
        <taxon>Bacillati</taxon>
        <taxon>Bacillota</taxon>
        <taxon>Bacilli</taxon>
        <taxon>Bacillales</taxon>
        <taxon>Paenibacillaceae</taxon>
        <taxon>Paenibacillus</taxon>
    </lineage>
</organism>
<gene>
    <name evidence="4" type="ORF">FE784_23355</name>
</gene>
<comment type="caution">
    <text evidence="4">The sequence shown here is derived from an EMBL/GenBank/DDBJ whole genome shotgun (WGS) entry which is preliminary data.</text>
</comment>
<reference evidence="4 5" key="1">
    <citation type="submission" date="2019-05" db="EMBL/GenBank/DDBJ databases">
        <title>We sequenced the genome of Paenibacillus hemerocallicola KCTC 33185 for further insight into its adaptation and study the phylogeny of Paenibacillus.</title>
        <authorList>
            <person name="Narsing Rao M.P."/>
        </authorList>
    </citation>
    <scope>NUCLEOTIDE SEQUENCE [LARGE SCALE GENOMIC DNA]</scope>
    <source>
        <strain evidence="4 5">KCTC 33185</strain>
    </source>
</reference>
<evidence type="ECO:0000313" key="4">
    <source>
        <dbReference type="EMBL" id="TNJ63816.1"/>
    </source>
</evidence>
<dbReference type="InterPro" id="IPR000182">
    <property type="entry name" value="GNAT_dom"/>
</dbReference>
<name>A0A5C4T4L3_9BACL</name>
<protein>
    <submittedName>
        <fullName evidence="4">GNAT family N-acetyltransferase</fullName>
    </submittedName>
</protein>
<evidence type="ECO:0000256" key="1">
    <source>
        <dbReference type="ARBA" id="ARBA00022679"/>
    </source>
</evidence>
<dbReference type="InterPro" id="IPR050680">
    <property type="entry name" value="YpeA/RimI_acetyltransf"/>
</dbReference>
<keyword evidence="5" id="KW-1185">Reference proteome</keyword>
<sequence length="253" mass="29334">MVPMYKHMEEMTLNTWPALETVLRKGWIVRYADGYTKRANSVSPLYGTGLFDADEVEELIRVCESCYRQRGLDTVFKLTPFVVPDNLDRLLDEKGYRVVDESSVRLLHLDNVPKPAVAAKRQEALNDEWLYNMARLNRLSDKNMKITRQMLGRSTLPKGFFTLYEEDIPVACGLGVIQDEYVCLYDIVTDAGYRRRGFGEQLVLNILDWGKSIGAHYSLLQVVQQNEAAVHLYDKLGYIEIYKYWYRAKPNRT</sequence>
<keyword evidence="2" id="KW-0012">Acyltransferase</keyword>
<proteinExistence type="predicted"/>
<keyword evidence="1 4" id="KW-0808">Transferase</keyword>
<dbReference type="CDD" id="cd04301">
    <property type="entry name" value="NAT_SF"/>
    <property type="match status" value="1"/>
</dbReference>
<dbReference type="Pfam" id="PF24553">
    <property type="entry name" value="Rv0428c_C"/>
    <property type="match status" value="1"/>
</dbReference>
<evidence type="ECO:0000259" key="3">
    <source>
        <dbReference type="PROSITE" id="PS51186"/>
    </source>
</evidence>
<dbReference type="InterPro" id="IPR016181">
    <property type="entry name" value="Acyl_CoA_acyltransferase"/>
</dbReference>
<dbReference type="OrthoDB" id="9805924at2"/>
<dbReference type="InterPro" id="IPR056935">
    <property type="entry name" value="Rv0428c-like_C"/>
</dbReference>
<evidence type="ECO:0000256" key="2">
    <source>
        <dbReference type="ARBA" id="ARBA00023315"/>
    </source>
</evidence>
<feature type="domain" description="N-acetyltransferase" evidence="3">
    <location>
        <begin position="120"/>
        <end position="252"/>
    </location>
</feature>
<dbReference type="PROSITE" id="PS51186">
    <property type="entry name" value="GNAT"/>
    <property type="match status" value="1"/>
</dbReference>
<accession>A0A5C4T4L3</accession>
<dbReference type="Gene3D" id="3.40.630.30">
    <property type="match status" value="1"/>
</dbReference>
<dbReference type="PANTHER" id="PTHR43420">
    <property type="entry name" value="ACETYLTRANSFERASE"/>
    <property type="match status" value="1"/>
</dbReference>
<dbReference type="AlphaFoldDB" id="A0A5C4T4L3"/>